<feature type="domain" description="Ras-associating" evidence="5">
    <location>
        <begin position="276"/>
        <end position="374"/>
    </location>
</feature>
<keyword evidence="7" id="KW-1185">Reference proteome</keyword>
<dbReference type="PROSITE" id="PS50057">
    <property type="entry name" value="FERM_3"/>
    <property type="match status" value="1"/>
</dbReference>
<name>A0A6A4WV86_AMPAM</name>
<feature type="compositionally biased region" description="Pro residues" evidence="1">
    <location>
        <begin position="1249"/>
        <end position="1281"/>
    </location>
</feature>
<dbReference type="GO" id="GO:0048731">
    <property type="term" value="P:system development"/>
    <property type="evidence" value="ECO:0007669"/>
    <property type="project" value="UniProtKB-ARBA"/>
</dbReference>
<dbReference type="FunFam" id="2.30.42.10:FF:000053">
    <property type="entry name" value="FERM and PDZ domain-containing protein 4"/>
    <property type="match status" value="1"/>
</dbReference>
<dbReference type="InterPro" id="IPR019749">
    <property type="entry name" value="Band_41_domain"/>
</dbReference>
<dbReference type="CDD" id="cd14473">
    <property type="entry name" value="FERM_B-lobe"/>
    <property type="match status" value="1"/>
</dbReference>
<reference evidence="6 7" key="1">
    <citation type="submission" date="2019-07" db="EMBL/GenBank/DDBJ databases">
        <title>Draft genome assembly of a fouling barnacle, Amphibalanus amphitrite (Darwin, 1854): The first reference genome for Thecostraca.</title>
        <authorList>
            <person name="Kim W."/>
        </authorList>
    </citation>
    <scope>NUCLEOTIDE SEQUENCE [LARGE SCALE GENOMIC DNA]</scope>
    <source>
        <strain evidence="6">SNU_AA5</strain>
        <tissue evidence="6">Soma without cirri and trophi</tissue>
    </source>
</reference>
<dbReference type="InterPro" id="IPR001478">
    <property type="entry name" value="PDZ"/>
</dbReference>
<feature type="compositionally biased region" description="Basic and acidic residues" evidence="1">
    <location>
        <begin position="1143"/>
        <end position="1158"/>
    </location>
</feature>
<dbReference type="InterPro" id="IPR019748">
    <property type="entry name" value="FERM_central"/>
</dbReference>
<dbReference type="GO" id="GO:0007165">
    <property type="term" value="P:signal transduction"/>
    <property type="evidence" value="ECO:0007669"/>
    <property type="project" value="InterPro"/>
</dbReference>
<dbReference type="SMART" id="SM00456">
    <property type="entry name" value="WW"/>
    <property type="match status" value="2"/>
</dbReference>
<dbReference type="InterPro" id="IPR014352">
    <property type="entry name" value="FERM/acyl-CoA-bd_prot_sf"/>
</dbReference>
<dbReference type="PROSITE" id="PS50020">
    <property type="entry name" value="WW_DOMAIN_2"/>
    <property type="match status" value="2"/>
</dbReference>
<evidence type="ECO:0000313" key="7">
    <source>
        <dbReference type="Proteomes" id="UP000440578"/>
    </source>
</evidence>
<dbReference type="Pfam" id="PF00595">
    <property type="entry name" value="PDZ"/>
    <property type="match status" value="1"/>
</dbReference>
<dbReference type="SUPFAM" id="SSF50156">
    <property type="entry name" value="PDZ domain-like"/>
    <property type="match status" value="1"/>
</dbReference>
<dbReference type="PROSITE" id="PS01159">
    <property type="entry name" value="WW_DOMAIN_1"/>
    <property type="match status" value="2"/>
</dbReference>
<feature type="domain" description="PDZ" evidence="4">
    <location>
        <begin position="143"/>
        <end position="220"/>
    </location>
</feature>
<dbReference type="GO" id="GO:0009887">
    <property type="term" value="P:animal organ morphogenesis"/>
    <property type="evidence" value="ECO:0007669"/>
    <property type="project" value="UniProtKB-ARBA"/>
</dbReference>
<dbReference type="OrthoDB" id="5859304at2759"/>
<feature type="compositionally biased region" description="Pro residues" evidence="1">
    <location>
        <begin position="947"/>
        <end position="959"/>
    </location>
</feature>
<feature type="domain" description="WW" evidence="2">
    <location>
        <begin position="60"/>
        <end position="93"/>
    </location>
</feature>
<dbReference type="PROSITE" id="PS50106">
    <property type="entry name" value="PDZ"/>
    <property type="match status" value="1"/>
</dbReference>
<dbReference type="Pfam" id="PF21989">
    <property type="entry name" value="RA_2"/>
    <property type="match status" value="1"/>
</dbReference>
<dbReference type="InterPro" id="IPR000159">
    <property type="entry name" value="RA_dom"/>
</dbReference>
<dbReference type="Gene3D" id="3.10.20.90">
    <property type="entry name" value="Phosphatidylinositol 3-kinase Catalytic Subunit, Chain A, domain 1"/>
    <property type="match status" value="1"/>
</dbReference>
<protein>
    <submittedName>
        <fullName evidence="6">FERM and PDZ domain-containing protein 4</fullName>
    </submittedName>
</protein>
<evidence type="ECO:0000259" key="4">
    <source>
        <dbReference type="PROSITE" id="PS50106"/>
    </source>
</evidence>
<dbReference type="PANTHER" id="PTHR46221">
    <property type="entry name" value="FERM AND PDZ DOMAIN-CONTAINING PROTEIN FAMILY MEMBER"/>
    <property type="match status" value="1"/>
</dbReference>
<feature type="compositionally biased region" description="Low complexity" evidence="1">
    <location>
        <begin position="1098"/>
        <end position="1107"/>
    </location>
</feature>
<dbReference type="InterPro" id="IPR035963">
    <property type="entry name" value="FERM_2"/>
</dbReference>
<dbReference type="InterPro" id="IPR000299">
    <property type="entry name" value="FERM_domain"/>
</dbReference>
<dbReference type="SMART" id="SM00295">
    <property type="entry name" value="B41"/>
    <property type="match status" value="1"/>
</dbReference>
<feature type="region of interest" description="Disordered" evidence="1">
    <location>
        <begin position="749"/>
        <end position="772"/>
    </location>
</feature>
<feature type="region of interest" description="Disordered" evidence="1">
    <location>
        <begin position="1116"/>
        <end position="1135"/>
    </location>
</feature>
<gene>
    <name evidence="6" type="primary">FRMPD4</name>
    <name evidence="6" type="ORF">FJT64_001942</name>
</gene>
<organism evidence="6 7">
    <name type="scientific">Amphibalanus amphitrite</name>
    <name type="common">Striped barnacle</name>
    <name type="synonym">Balanus amphitrite</name>
    <dbReference type="NCBI Taxonomy" id="1232801"/>
    <lineage>
        <taxon>Eukaryota</taxon>
        <taxon>Metazoa</taxon>
        <taxon>Ecdysozoa</taxon>
        <taxon>Arthropoda</taxon>
        <taxon>Crustacea</taxon>
        <taxon>Multicrustacea</taxon>
        <taxon>Cirripedia</taxon>
        <taxon>Thoracica</taxon>
        <taxon>Thoracicalcarea</taxon>
        <taxon>Balanomorpha</taxon>
        <taxon>Balanoidea</taxon>
        <taxon>Balanidae</taxon>
        <taxon>Amphibalaninae</taxon>
        <taxon>Amphibalanus</taxon>
    </lineage>
</organism>
<feature type="region of interest" description="Disordered" evidence="1">
    <location>
        <begin position="844"/>
        <end position="960"/>
    </location>
</feature>
<evidence type="ECO:0000259" key="2">
    <source>
        <dbReference type="PROSITE" id="PS50020"/>
    </source>
</evidence>
<dbReference type="InterPro" id="IPR036034">
    <property type="entry name" value="PDZ_sf"/>
</dbReference>
<feature type="compositionally biased region" description="Basic and acidic residues" evidence="1">
    <location>
        <begin position="30"/>
        <end position="49"/>
    </location>
</feature>
<feature type="compositionally biased region" description="Low complexity" evidence="1">
    <location>
        <begin position="810"/>
        <end position="822"/>
    </location>
</feature>
<dbReference type="Proteomes" id="UP000440578">
    <property type="component" value="Unassembled WGS sequence"/>
</dbReference>
<evidence type="ECO:0000256" key="1">
    <source>
        <dbReference type="SAM" id="MobiDB-lite"/>
    </source>
</evidence>
<feature type="region of interest" description="Disordered" evidence="1">
    <location>
        <begin position="654"/>
        <end position="732"/>
    </location>
</feature>
<proteinExistence type="predicted"/>
<feature type="compositionally biased region" description="Pro residues" evidence="1">
    <location>
        <begin position="1180"/>
        <end position="1189"/>
    </location>
</feature>
<feature type="compositionally biased region" description="Low complexity" evidence="1">
    <location>
        <begin position="1206"/>
        <end position="1231"/>
    </location>
</feature>
<evidence type="ECO:0000313" key="6">
    <source>
        <dbReference type="EMBL" id="KAF0310745.1"/>
    </source>
</evidence>
<dbReference type="InterPro" id="IPR036020">
    <property type="entry name" value="WW_dom_sf"/>
</dbReference>
<dbReference type="GO" id="GO:0071944">
    <property type="term" value="C:cell periphery"/>
    <property type="evidence" value="ECO:0007669"/>
    <property type="project" value="UniProtKB-ARBA"/>
</dbReference>
<accession>A0A6A4WV86</accession>
<feature type="region of interest" description="Disordered" evidence="1">
    <location>
        <begin position="988"/>
        <end position="1110"/>
    </location>
</feature>
<dbReference type="SUPFAM" id="SSF54236">
    <property type="entry name" value="Ubiquitin-like"/>
    <property type="match status" value="1"/>
</dbReference>
<dbReference type="CDD" id="cd06769">
    <property type="entry name" value="PDZ_FRMPD1_3_4-like"/>
    <property type="match status" value="1"/>
</dbReference>
<feature type="compositionally biased region" description="Low complexity" evidence="1">
    <location>
        <begin position="997"/>
        <end position="1010"/>
    </location>
</feature>
<dbReference type="PROSITE" id="PS50200">
    <property type="entry name" value="RA"/>
    <property type="match status" value="1"/>
</dbReference>
<dbReference type="PANTHER" id="PTHR46221:SF3">
    <property type="entry name" value="FERM AND PDZ DOMAIN-CONTAINING PROTEIN 4"/>
    <property type="match status" value="1"/>
</dbReference>
<feature type="region of interest" description="Disordered" evidence="1">
    <location>
        <begin position="1143"/>
        <end position="1313"/>
    </location>
</feature>
<dbReference type="InterPro" id="IPR029071">
    <property type="entry name" value="Ubiquitin-like_domsf"/>
</dbReference>
<feature type="domain" description="WW" evidence="2">
    <location>
        <begin position="100"/>
        <end position="133"/>
    </location>
</feature>
<dbReference type="Gene3D" id="2.20.70.10">
    <property type="match status" value="2"/>
</dbReference>
<dbReference type="Gene3D" id="1.20.80.10">
    <property type="match status" value="1"/>
</dbReference>
<feature type="compositionally biased region" description="Acidic residues" evidence="1">
    <location>
        <begin position="1299"/>
        <end position="1313"/>
    </location>
</feature>
<feature type="compositionally biased region" description="Basic and acidic residues" evidence="1">
    <location>
        <begin position="705"/>
        <end position="724"/>
    </location>
</feature>
<dbReference type="InterPro" id="IPR001202">
    <property type="entry name" value="WW_dom"/>
</dbReference>
<dbReference type="CDD" id="cd00201">
    <property type="entry name" value="WW"/>
    <property type="match status" value="2"/>
</dbReference>
<comment type="caution">
    <text evidence="6">The sequence shown here is derived from an EMBL/GenBank/DDBJ whole genome shotgun (WGS) entry which is preliminary data.</text>
</comment>
<evidence type="ECO:0000259" key="5">
    <source>
        <dbReference type="PROSITE" id="PS50200"/>
    </source>
</evidence>
<dbReference type="EMBL" id="VIIS01000292">
    <property type="protein sequence ID" value="KAF0310745.1"/>
    <property type="molecule type" value="Genomic_DNA"/>
</dbReference>
<dbReference type="Pfam" id="PF00373">
    <property type="entry name" value="FERM_M"/>
    <property type="match status" value="1"/>
</dbReference>
<feature type="region of interest" description="Disordered" evidence="1">
    <location>
        <begin position="792"/>
        <end position="823"/>
    </location>
</feature>
<dbReference type="SUPFAM" id="SSF51045">
    <property type="entry name" value="WW domain"/>
    <property type="match status" value="1"/>
</dbReference>
<dbReference type="Pfam" id="PF00397">
    <property type="entry name" value="WW"/>
    <property type="match status" value="2"/>
</dbReference>
<feature type="domain" description="FERM" evidence="3">
    <location>
        <begin position="275"/>
        <end position="598"/>
    </location>
</feature>
<sequence>MFLNPWYANLGPSGGEPAVPSASPSTSETDSPRSERRAALGSPRLERRPPAAPPSPRPGLRLRPGWTVHTADDGRIFYCNHVKRTSSWLPPLESWRPGDSGLPYGWEMAVDHEGKTYFINHLNRTTTYEDPRQEEEPPPEPRQVTLHRHPELGFGFVAGSEKPVIVRFVTDGGPSVDKLQPGDQIWQINGEDVKMSPRDQVIQRVRSCQQQVTLVVCQPPLDNTARKSALLSAAKKLRLKSNPSRVRFAEGVVVNGQSNLSPFSSDESCIPFMPNVLKVFLENGQTKSFKYDSSTTVEDVLESLQAKLGISCVEHFSIVAEHVNSVRRSRLTLLDNKETLARIAARPGARHLRCLFRVTFVPRDAYELLRKDPVAFEYLYVQCCTDVVQERFAPELKYDVALQLAALHVHQHALSNNLQGKITVKNIEREFGLERFLPISLVESMKRKELRKLLAHFLKQNQSLVAAGQKQLTALQAKLHYLNIISHLPSYGAKCFNTSIGESNLETVILVSPKFGISQINSLKSSSPEALCEVSELAELEVTREHELSHRVHLVLKDPDKQASRAEGRSIVLNLDERDASELVLAIGGYYLLATGRTLPVRQDASVQQDDAAPPYHTTHVVTPDSWSYTGGAGVASTMRADFSLPPPYRASAESTAAAGMTNGHPPAADRSPRPAADRSAGAAPTELPNGPAAEGSPRLNGHAPAERRDGAGSSPEEQRRAPAVDKNMNKTTETNANLARFTAINGKPDFIPAATDRDEEEEESFAEAKNSEVIERLAGMRQLVADAENYLTTSSSRVPDEDVEDAESLRSALSRSESEAAFGPLKHSDSLLLISQTSKDRLDGVKGIKLPDVDHSESDTDSLSTPTGSPYRRPLQAASQKPAAGGASFGLLSPDNASEDQLKEVLQSTDGASEAGLQTGAIYADPDIIDLTMIPPPMTPDEDGPPRIPPELSTPPTPFADRETLEAELQALERDLGDLDRVGEMVRAAALHSPEDSPSSGFSSQPTGSDIDSLIANLTLPPPPSDSQQAAPRVRQDGSPVVELTRDQIASFIIPPPPAGVAGQTSQSEEGHYDANPVAGSEELRVTNGPPPPRRPPVAGRPRVGAKIASLQHQLRAAQANGTSQVTEAFASDQKLERALEENARVFRTLERRREKPGGAGGPPQPPPRPVLRHGPGSQLPPLPPKPPVVTRSGQQEVDRADGGRVPSGAAVPRAAADRYPPPRSGLSAGRPRRRRPTVPRAAENRRQPPPPDRSPRRLPLPPPPRPAAAEPPPPPPEPPLETSSPRLPPRGRPADSSFEEDSLETSVEGDEEDRTVFFQACDRLGVMSHRLDEIASACALAHQAGGPEGMNEAKFQLARDELTNEARQFVTASKLFVKGATESADRLVDCLHACMGLMERATAVTQLAASPHHGAAPDPEPRC</sequence>
<dbReference type="CDD" id="cd17088">
    <property type="entry name" value="FERM_F1_FRMPD1_like"/>
    <property type="match status" value="1"/>
</dbReference>
<dbReference type="SMART" id="SM00228">
    <property type="entry name" value="PDZ"/>
    <property type="match status" value="1"/>
</dbReference>
<dbReference type="SUPFAM" id="SSF47031">
    <property type="entry name" value="Second domain of FERM"/>
    <property type="match status" value="1"/>
</dbReference>
<feature type="compositionally biased region" description="Basic and acidic residues" evidence="1">
    <location>
        <begin position="844"/>
        <end position="859"/>
    </location>
</feature>
<evidence type="ECO:0000259" key="3">
    <source>
        <dbReference type="PROSITE" id="PS50057"/>
    </source>
</evidence>
<dbReference type="Gene3D" id="2.30.42.10">
    <property type="match status" value="1"/>
</dbReference>
<feature type="region of interest" description="Disordered" evidence="1">
    <location>
        <begin position="1"/>
        <end position="66"/>
    </location>
</feature>